<keyword evidence="6" id="KW-1185">Reference proteome</keyword>
<protein>
    <recommendedName>
        <fullName evidence="4">Serine hydroxymethyltransferase-like domain-containing protein</fullName>
    </recommendedName>
</protein>
<reference evidence="5" key="2">
    <citation type="submission" date="2015-03" db="UniProtKB">
        <authorList>
            <consortium name="EnsemblPlants"/>
        </authorList>
    </citation>
    <scope>IDENTIFICATION</scope>
</reference>
<dbReference type="GO" id="GO:0004372">
    <property type="term" value="F:glycine hydroxymethyltransferase activity"/>
    <property type="evidence" value="ECO:0007669"/>
    <property type="project" value="UniProtKB-EC"/>
</dbReference>
<dbReference type="Gene3D" id="3.40.640.10">
    <property type="entry name" value="Type I PLP-dependent aspartate aminotransferase-like (Major domain)"/>
    <property type="match status" value="1"/>
</dbReference>
<reference evidence="5 6" key="1">
    <citation type="journal article" date="2014" name="Genome Biol.">
        <title>Transcriptome and methylome profiling reveals relics of genome dominance in the mesopolyploid Brassica oleracea.</title>
        <authorList>
            <person name="Parkin I.A."/>
            <person name="Koh C."/>
            <person name="Tang H."/>
            <person name="Robinson S.J."/>
            <person name="Kagale S."/>
            <person name="Clarke W.E."/>
            <person name="Town C.D."/>
            <person name="Nixon J."/>
            <person name="Krishnakumar V."/>
            <person name="Bidwell S.L."/>
            <person name="Denoeud F."/>
            <person name="Belcram H."/>
            <person name="Links M.G."/>
            <person name="Just J."/>
            <person name="Clarke C."/>
            <person name="Bender T."/>
            <person name="Huebert T."/>
            <person name="Mason A.S."/>
            <person name="Pires J.C."/>
            <person name="Barker G."/>
            <person name="Moore J."/>
            <person name="Walley P.G."/>
            <person name="Manoli S."/>
            <person name="Batley J."/>
            <person name="Edwards D."/>
            <person name="Nelson M.N."/>
            <person name="Wang X."/>
            <person name="Paterson A.H."/>
            <person name="King G."/>
            <person name="Bancroft I."/>
            <person name="Chalhoub B."/>
            <person name="Sharpe A.G."/>
        </authorList>
    </citation>
    <scope>NUCLEOTIDE SEQUENCE</scope>
    <source>
        <strain evidence="5 6">cv. TO1000</strain>
    </source>
</reference>
<dbReference type="UniPathway" id="UPA00193"/>
<dbReference type="InterPro" id="IPR015424">
    <property type="entry name" value="PyrdxlP-dep_Trfase"/>
</dbReference>
<comment type="cofactor">
    <cofactor evidence="2">
        <name>pyridoxal 5'-phosphate</name>
        <dbReference type="ChEBI" id="CHEBI:597326"/>
    </cofactor>
</comment>
<dbReference type="AlphaFoldDB" id="A0A0D3BYZ4"/>
<dbReference type="PANTHER" id="PTHR11680">
    <property type="entry name" value="SERINE HYDROXYMETHYLTRANSFERASE"/>
    <property type="match status" value="1"/>
</dbReference>
<dbReference type="GO" id="GO:0005739">
    <property type="term" value="C:mitochondrion"/>
    <property type="evidence" value="ECO:0007669"/>
    <property type="project" value="TreeGrafter"/>
</dbReference>
<dbReference type="InterPro" id="IPR049943">
    <property type="entry name" value="Ser_HO-MeTrfase-like"/>
</dbReference>
<feature type="domain" description="Serine hydroxymethyltransferase-like" evidence="4">
    <location>
        <begin position="8"/>
        <end position="66"/>
    </location>
</feature>
<dbReference type="GO" id="GO:0019264">
    <property type="term" value="P:glycine biosynthetic process from serine"/>
    <property type="evidence" value="ECO:0007669"/>
    <property type="project" value="TreeGrafter"/>
</dbReference>
<dbReference type="eggNOG" id="KOG2467">
    <property type="taxonomic scope" value="Eukaryota"/>
</dbReference>
<dbReference type="STRING" id="109376.A0A0D3BYZ4"/>
<dbReference type="Gramene" id="Bo4g130960.1">
    <property type="protein sequence ID" value="Bo4g130960.1"/>
    <property type="gene ID" value="Bo4g130960"/>
</dbReference>
<dbReference type="InterPro" id="IPR039429">
    <property type="entry name" value="SHMT-like_dom"/>
</dbReference>
<dbReference type="GO" id="GO:0035999">
    <property type="term" value="P:tetrahydrofolate interconversion"/>
    <property type="evidence" value="ECO:0007669"/>
    <property type="project" value="UniProtKB-UniPathway"/>
</dbReference>
<accession>A0A0D3BYZ4</accession>
<evidence type="ECO:0000256" key="3">
    <source>
        <dbReference type="ARBA" id="ARBA00022898"/>
    </source>
</evidence>
<dbReference type="OMA" id="YTISFFM"/>
<dbReference type="Gene3D" id="3.90.1150.10">
    <property type="entry name" value="Aspartate Aminotransferase, domain 1"/>
    <property type="match status" value="1"/>
</dbReference>
<dbReference type="Proteomes" id="UP000032141">
    <property type="component" value="Chromosome C4"/>
</dbReference>
<sequence length="184" mass="20831">MDELQQYQLCCFPWLQGGPENIQITAFAIALKQVAIPENKACIQQMKKTQVLALALLRRKCRLVTGVVVGSHSFGLNWNRVEAFALQYEMHASSYQRDIATAQQVSKTSGAPAIGCLTVLPAAITTRPMVWHYDSDCGFNYKLYTISFFMWDYTDNQKGRWMTQAEAYTAVEEYEAIGNQVKRA</sequence>
<evidence type="ECO:0000256" key="2">
    <source>
        <dbReference type="ARBA" id="ARBA00001933"/>
    </source>
</evidence>
<evidence type="ECO:0000313" key="5">
    <source>
        <dbReference type="EnsemblPlants" id="Bo4g130960.1"/>
    </source>
</evidence>
<dbReference type="InterPro" id="IPR015422">
    <property type="entry name" value="PyrdxlP-dep_Trfase_small"/>
</dbReference>
<evidence type="ECO:0000259" key="4">
    <source>
        <dbReference type="Pfam" id="PF00464"/>
    </source>
</evidence>
<dbReference type="SUPFAM" id="SSF53383">
    <property type="entry name" value="PLP-dependent transferases"/>
    <property type="match status" value="1"/>
</dbReference>
<dbReference type="PANTHER" id="PTHR11680:SF7">
    <property type="entry name" value="SERINE HYDROXYMETHYLTRANSFERASE 7"/>
    <property type="match status" value="1"/>
</dbReference>
<proteinExistence type="predicted"/>
<dbReference type="InterPro" id="IPR015421">
    <property type="entry name" value="PyrdxlP-dep_Trfase_major"/>
</dbReference>
<dbReference type="EnsemblPlants" id="Bo4g130960.1">
    <property type="protein sequence ID" value="Bo4g130960.1"/>
    <property type="gene ID" value="Bo4g130960"/>
</dbReference>
<keyword evidence="3" id="KW-0663">Pyridoxal phosphate</keyword>
<evidence type="ECO:0000313" key="6">
    <source>
        <dbReference type="Proteomes" id="UP000032141"/>
    </source>
</evidence>
<dbReference type="Pfam" id="PF00464">
    <property type="entry name" value="SHMT"/>
    <property type="match status" value="1"/>
</dbReference>
<dbReference type="GO" id="GO:0030170">
    <property type="term" value="F:pyridoxal phosphate binding"/>
    <property type="evidence" value="ECO:0007669"/>
    <property type="project" value="TreeGrafter"/>
</dbReference>
<comment type="catalytic activity">
    <reaction evidence="1">
        <text>(6R)-5,10-methylene-5,6,7,8-tetrahydrofolate + glycine + H2O = (6S)-5,6,7,8-tetrahydrofolate + L-serine</text>
        <dbReference type="Rhea" id="RHEA:15481"/>
        <dbReference type="ChEBI" id="CHEBI:15377"/>
        <dbReference type="ChEBI" id="CHEBI:15636"/>
        <dbReference type="ChEBI" id="CHEBI:33384"/>
        <dbReference type="ChEBI" id="CHEBI:57305"/>
        <dbReference type="ChEBI" id="CHEBI:57453"/>
        <dbReference type="EC" id="2.1.2.1"/>
    </reaction>
</comment>
<organism evidence="5 6">
    <name type="scientific">Brassica oleracea var. oleracea</name>
    <dbReference type="NCBI Taxonomy" id="109376"/>
    <lineage>
        <taxon>Eukaryota</taxon>
        <taxon>Viridiplantae</taxon>
        <taxon>Streptophyta</taxon>
        <taxon>Embryophyta</taxon>
        <taxon>Tracheophyta</taxon>
        <taxon>Spermatophyta</taxon>
        <taxon>Magnoliopsida</taxon>
        <taxon>eudicotyledons</taxon>
        <taxon>Gunneridae</taxon>
        <taxon>Pentapetalae</taxon>
        <taxon>rosids</taxon>
        <taxon>malvids</taxon>
        <taxon>Brassicales</taxon>
        <taxon>Brassicaceae</taxon>
        <taxon>Brassiceae</taxon>
        <taxon>Brassica</taxon>
    </lineage>
</organism>
<name>A0A0D3BYZ4_BRAOL</name>
<dbReference type="HOGENOM" id="CLU_1470178_0_0_1"/>
<evidence type="ECO:0000256" key="1">
    <source>
        <dbReference type="ARBA" id="ARBA00001528"/>
    </source>
</evidence>